<dbReference type="AlphaFoldDB" id="Q1WWG3"/>
<feature type="region of interest" description="Disordered" evidence="1">
    <location>
        <begin position="131"/>
        <end position="345"/>
    </location>
</feature>
<evidence type="ECO:0000256" key="1">
    <source>
        <dbReference type="SAM" id="MobiDB-lite"/>
    </source>
</evidence>
<feature type="region of interest" description="Disordered" evidence="1">
    <location>
        <begin position="427"/>
        <end position="447"/>
    </location>
</feature>
<sequence length="1116" mass="130104">MSRRSNFIEGNDNFRDQNLRFVRNEFEDNINQYFGGADPEGSGPQQKPPPRDSLIVQPTAANSELDNRRQFLRDLGASRVLANALAQRTFNVPKFNLRHFQRQRFRLSVELGDSHQDVVDKEVLQAIEEAVASHDDVESRPRTPSPPRNIDWHSARMNNSPANKDRSRSRNRQREENFPNNNRGVVEQREPINRNCGPVNRNNPGMNPAEFNRNRNANAQDFNRNMDRSEFNQNNRNFNRNEGSRPNPQEFRGPNRNANAQEFNRPNRNQNPQDFNRSNRNQNPQDFNRPNRNQNPQDFNRPNRNQNPQDFNRSNRNQNPQDFNRPNRNQNPQDFNRNNRNAYPHEFNRNIRNDNEQEFNHNRNAVNDEFNRNTRNVNNQAFPQGHNHNNRNANAQFNRKTFDENPNFNNQRFQGPNHQINYRVQMPNNDHSQVNNNRRPGNQNFVSNQQTNLDLNAISDDGIQLPRDRFRSPEAHPKQPPYPRNVNADQVGNRGPQKRHNYQRIVNDNQIILRRTDWTDEEEDLDLEHHDIDDYIPDEREFLEDDADFIDDTNDTLMNDDQYEGYHSRGNQHYIQDHNIDDRNSYGRNRNDRNFEGIRRQFDPELDRRNLNDNFNQRNNYSRGGDTVRFPRREDDTFQGSNNPNFPPNYPNNTILRGSGSGNRCRDTSSNRPMGPNQNRRSRLPNADEAAPSVAHSGGPIQDGTNLNRRINKNLNPGKGPDRINAGTPNQPRSKSTTSQTRNLNPDIPNKMVKKPAVPQDNRAPQPNKPMNTNPGASKPGQSVIKPKLQATKINAAMAKPLAGMKRKAETTPKLGGATKAGPKRQRADRTDRSFIIGGISLPYINSNTKKLPQPEEQSYAVTFFEQTPNYNTNIYAIDDGHVDEDEGDGDDEEMSDAESLDSNRSGVLSKWKGRSSKKKVRTQLRKEWTNIYRTNNYKDWHAWWRDFKWCGSEINKKLEKFGDRNLRHRFAPIGRKPMTGKTINQIFKSGHMGLEKNTFSHYRNMRSIFLLMNEKFLNSLSDEQLEQLQDLIRGVPNHLWLYKIRSMVYLWERYHGTLKTHSANNFKSDKEIQSIAREWKSPVFHWLAKQAFDELKAISEIAWPDHKKIYPGLKA</sequence>
<feature type="compositionally biased region" description="Polar residues" evidence="1">
    <location>
        <begin position="214"/>
        <end position="223"/>
    </location>
</feature>
<feature type="region of interest" description="Disordered" evidence="1">
    <location>
        <begin position="567"/>
        <end position="783"/>
    </location>
</feature>
<feature type="compositionally biased region" description="Polar residues" evidence="1">
    <location>
        <begin position="256"/>
        <end position="341"/>
    </location>
</feature>
<feature type="region of interest" description="Disordered" evidence="1">
    <location>
        <begin position="880"/>
        <end position="913"/>
    </location>
</feature>
<evidence type="ECO:0000313" key="2">
    <source>
        <dbReference type="EMBL" id="ABE01173.1"/>
    </source>
</evidence>
<feature type="compositionally biased region" description="Acidic residues" evidence="1">
    <location>
        <begin position="882"/>
        <end position="900"/>
    </location>
</feature>
<accession>Q1WWG3</accession>
<reference evidence="2" key="1">
    <citation type="submission" date="2006-03" db="EMBL/GenBank/DDBJ databases">
        <authorList>
            <person name="Stapleton M."/>
            <person name="Carlson J."/>
            <person name="Chavez C."/>
            <person name="Frise E."/>
            <person name="George R."/>
            <person name="Pacleb J."/>
            <person name="Park S."/>
            <person name="Wan K."/>
            <person name="Yu C."/>
            <person name="Celniker S."/>
        </authorList>
    </citation>
    <scope>NUCLEOTIDE SEQUENCE</scope>
</reference>
<proteinExistence type="evidence at transcript level"/>
<dbReference type="VEuPathDB" id="VectorBase:FBgn0032455"/>
<dbReference type="ExpressionAtlas" id="Q1WWG3">
    <property type="expression patterns" value="baseline and differential"/>
</dbReference>
<feature type="compositionally biased region" description="Polar residues" evidence="1">
    <location>
        <begin position="670"/>
        <end position="679"/>
    </location>
</feature>
<organism evidence="2">
    <name type="scientific">Drosophila melanogaster</name>
    <name type="common">Fruit fly</name>
    <dbReference type="NCBI Taxonomy" id="7227"/>
    <lineage>
        <taxon>Eukaryota</taxon>
        <taxon>Metazoa</taxon>
        <taxon>Ecdysozoa</taxon>
        <taxon>Arthropoda</taxon>
        <taxon>Hexapoda</taxon>
        <taxon>Insecta</taxon>
        <taxon>Pterygota</taxon>
        <taxon>Neoptera</taxon>
        <taxon>Endopterygota</taxon>
        <taxon>Diptera</taxon>
        <taxon>Brachycera</taxon>
        <taxon>Muscomorpha</taxon>
        <taxon>Ephydroidea</taxon>
        <taxon>Drosophilidae</taxon>
        <taxon>Drosophila</taxon>
        <taxon>Sophophora</taxon>
    </lineage>
</organism>
<feature type="compositionally biased region" description="Polar residues" evidence="1">
    <location>
        <begin position="727"/>
        <end position="744"/>
    </location>
</feature>
<dbReference type="OrthoDB" id="7865757at2759"/>
<protein>
    <submittedName>
        <fullName evidence="2">IP16022p</fullName>
    </submittedName>
</protein>
<dbReference type="HOGENOM" id="CLU_261098_0_0_1"/>
<feature type="compositionally biased region" description="Basic and acidic residues" evidence="1">
    <location>
        <begin position="163"/>
        <end position="177"/>
    </location>
</feature>
<name>Q1WWG3_DROME</name>
<feature type="compositionally biased region" description="Basic and acidic residues" evidence="1">
    <location>
        <begin position="131"/>
        <end position="141"/>
    </location>
</feature>
<feature type="compositionally biased region" description="Basic and acidic residues" evidence="1">
    <location>
        <begin position="575"/>
        <end position="611"/>
    </location>
</feature>
<feature type="compositionally biased region" description="Polar residues" evidence="1">
    <location>
        <begin position="763"/>
        <end position="776"/>
    </location>
</feature>
<dbReference type="EMBL" id="BT024943">
    <property type="protein sequence ID" value="ABE01173.1"/>
    <property type="molecule type" value="mRNA"/>
</dbReference>
<feature type="compositionally biased region" description="Low complexity" evidence="1">
    <location>
        <begin position="231"/>
        <end position="241"/>
    </location>
</feature>
<feature type="compositionally biased region" description="Basic and acidic residues" evidence="1">
    <location>
        <begin position="466"/>
        <end position="477"/>
    </location>
</feature>
<gene>
    <name evidence="2" type="primary">CG5792</name>
</gene>
<feature type="region of interest" description="Disordered" evidence="1">
    <location>
        <begin position="465"/>
        <end position="497"/>
    </location>
</feature>
<feature type="compositionally biased region" description="Polar residues" evidence="1">
    <location>
        <begin position="703"/>
        <end position="715"/>
    </location>
</feature>
<feature type="region of interest" description="Disordered" evidence="1">
    <location>
        <begin position="804"/>
        <end position="829"/>
    </location>
</feature>